<protein>
    <submittedName>
        <fullName evidence="1">Uncharacterized protein</fullName>
    </submittedName>
</protein>
<dbReference type="EMBL" id="LAZR01048779">
    <property type="protein sequence ID" value="KKK91151.1"/>
    <property type="molecule type" value="Genomic_DNA"/>
</dbReference>
<dbReference type="AlphaFoldDB" id="A0A0F9C398"/>
<gene>
    <name evidence="1" type="ORF">LCGC14_2715850</name>
</gene>
<sequence length="109" mass="12162">MSRNALLLIVAATIGLLTFAGVSKFFDARKIQDLRDREMALHFEANESDERQAALMAQLGTDSVARDSVEQLNATLRHDIQRAQTQRVRIVRVRDSARATIHEDTLSAG</sequence>
<name>A0A0F9C398_9ZZZZ</name>
<accession>A0A0F9C398</accession>
<reference evidence="1" key="1">
    <citation type="journal article" date="2015" name="Nature">
        <title>Complex archaea that bridge the gap between prokaryotes and eukaryotes.</title>
        <authorList>
            <person name="Spang A."/>
            <person name="Saw J.H."/>
            <person name="Jorgensen S.L."/>
            <person name="Zaremba-Niedzwiedzka K."/>
            <person name="Martijn J."/>
            <person name="Lind A.E."/>
            <person name="van Eijk R."/>
            <person name="Schleper C."/>
            <person name="Guy L."/>
            <person name="Ettema T.J."/>
        </authorList>
    </citation>
    <scope>NUCLEOTIDE SEQUENCE</scope>
</reference>
<comment type="caution">
    <text evidence="1">The sequence shown here is derived from an EMBL/GenBank/DDBJ whole genome shotgun (WGS) entry which is preliminary data.</text>
</comment>
<organism evidence="1">
    <name type="scientific">marine sediment metagenome</name>
    <dbReference type="NCBI Taxonomy" id="412755"/>
    <lineage>
        <taxon>unclassified sequences</taxon>
        <taxon>metagenomes</taxon>
        <taxon>ecological metagenomes</taxon>
    </lineage>
</organism>
<evidence type="ECO:0000313" key="1">
    <source>
        <dbReference type="EMBL" id="KKK91151.1"/>
    </source>
</evidence>
<feature type="non-terminal residue" evidence="1">
    <location>
        <position position="109"/>
    </location>
</feature>
<proteinExistence type="predicted"/>